<name>A0AAD3DV03_9CHLO</name>
<dbReference type="InterPro" id="IPR004788">
    <property type="entry name" value="Ribose5P_isomerase_type_A"/>
</dbReference>
<gene>
    <name evidence="6" type="ORF">Agub_g8832</name>
</gene>
<dbReference type="EMBL" id="BMAR01000017">
    <property type="protein sequence ID" value="GFR47142.1"/>
    <property type="molecule type" value="Genomic_DNA"/>
</dbReference>
<dbReference type="PANTHER" id="PTHR43748:SF1">
    <property type="entry name" value="RIBOSE-5-PHOSPHATE ISOMERASE 4, CHLOROPLASTIC-RELATED"/>
    <property type="match status" value="1"/>
</dbReference>
<comment type="similarity">
    <text evidence="3">Belongs to the ribose 5-phosphate isomerase family.</text>
</comment>
<protein>
    <recommendedName>
        <fullName evidence="4">ribose-5-phosphate isomerase</fullName>
        <ecNumber evidence="4">5.3.1.6</ecNumber>
    </recommendedName>
</protein>
<dbReference type="Gene3D" id="3.30.70.260">
    <property type="match status" value="1"/>
</dbReference>
<comment type="pathway">
    <text evidence="2">Carbohydrate degradation; pentose phosphate pathway; D-ribose 5-phosphate from D-ribulose 5-phosphate (non-oxidative stage): step 1/1.</text>
</comment>
<keyword evidence="5" id="KW-0413">Isomerase</keyword>
<dbReference type="InterPro" id="IPR037171">
    <property type="entry name" value="NagB/RpiA_transferase-like"/>
</dbReference>
<dbReference type="GO" id="GO:0004751">
    <property type="term" value="F:ribose-5-phosphate isomerase activity"/>
    <property type="evidence" value="ECO:0007669"/>
    <property type="project" value="UniProtKB-EC"/>
</dbReference>
<evidence type="ECO:0000256" key="2">
    <source>
        <dbReference type="ARBA" id="ARBA00004988"/>
    </source>
</evidence>
<dbReference type="PANTHER" id="PTHR43748">
    <property type="entry name" value="RIBOSE-5-PHOSPHATE ISOMERASE 3, CHLOROPLASTIC-RELATED"/>
    <property type="match status" value="1"/>
</dbReference>
<dbReference type="Gene3D" id="3.40.50.1360">
    <property type="match status" value="1"/>
</dbReference>
<dbReference type="Proteomes" id="UP001054857">
    <property type="component" value="Unassembled WGS sequence"/>
</dbReference>
<evidence type="ECO:0000313" key="6">
    <source>
        <dbReference type="EMBL" id="GFR47142.1"/>
    </source>
</evidence>
<dbReference type="InterPro" id="IPR050262">
    <property type="entry name" value="Ribose-5P_isomerase"/>
</dbReference>
<accession>A0AAD3DV03</accession>
<comment type="caution">
    <text evidence="6">The sequence shown here is derived from an EMBL/GenBank/DDBJ whole genome shotgun (WGS) entry which is preliminary data.</text>
</comment>
<dbReference type="GO" id="GO:0009052">
    <property type="term" value="P:pentose-phosphate shunt, non-oxidative branch"/>
    <property type="evidence" value="ECO:0007669"/>
    <property type="project" value="InterPro"/>
</dbReference>
<evidence type="ECO:0000256" key="5">
    <source>
        <dbReference type="ARBA" id="ARBA00023235"/>
    </source>
</evidence>
<evidence type="ECO:0000256" key="4">
    <source>
        <dbReference type="ARBA" id="ARBA00011959"/>
    </source>
</evidence>
<comment type="catalytic activity">
    <reaction evidence="1">
        <text>aldehydo-D-ribose 5-phosphate = D-ribulose 5-phosphate</text>
        <dbReference type="Rhea" id="RHEA:14657"/>
        <dbReference type="ChEBI" id="CHEBI:58121"/>
        <dbReference type="ChEBI" id="CHEBI:58273"/>
        <dbReference type="EC" id="5.3.1.6"/>
    </reaction>
</comment>
<dbReference type="Pfam" id="PF06026">
    <property type="entry name" value="Rib_5-P_isom_A"/>
    <property type="match status" value="1"/>
</dbReference>
<sequence>MQSIQRCRVRDTALNRGSSRRTLAIRCSKPNIMAEAKREAARVCVDRFVRNNTLLALGQGEMVNLVVAEVGRRLAEGSLQDVAGVPVCDMAAHEAAFHGLPLVPESRAGEASLLLADADQFDPAANAALLGCACEPQQPDVPRLLRAAAVPTEAGEAGPRVVLLTEASRVVSRLGGVLPVWLDADVWEEAAEQLDDIFLGDAEIWRRSFTGQPEDPRGGEHPYISPQGHTIVDVRFYEGLKLYGEDEPYDKIADEVRQVEGVVAHGLLIGRAAAAVVARAGEEGPQVLEFQ</sequence>
<dbReference type="SUPFAM" id="SSF100950">
    <property type="entry name" value="NagB/RpiA/CoA transferase-like"/>
    <property type="match status" value="1"/>
</dbReference>
<proteinExistence type="inferred from homology"/>
<evidence type="ECO:0000256" key="3">
    <source>
        <dbReference type="ARBA" id="ARBA00008088"/>
    </source>
</evidence>
<dbReference type="EC" id="5.3.1.6" evidence="4"/>
<reference evidence="6 7" key="1">
    <citation type="journal article" date="2021" name="Sci. Rep.">
        <title>Genome sequencing of the multicellular alga Astrephomene provides insights into convergent evolution of germ-soma differentiation.</title>
        <authorList>
            <person name="Yamashita S."/>
            <person name="Yamamoto K."/>
            <person name="Matsuzaki R."/>
            <person name="Suzuki S."/>
            <person name="Yamaguchi H."/>
            <person name="Hirooka S."/>
            <person name="Minakuchi Y."/>
            <person name="Miyagishima S."/>
            <person name="Kawachi M."/>
            <person name="Toyoda A."/>
            <person name="Nozaki H."/>
        </authorList>
    </citation>
    <scope>NUCLEOTIDE SEQUENCE [LARGE SCALE GENOMIC DNA]</scope>
    <source>
        <strain evidence="6 7">NIES-4017</strain>
    </source>
</reference>
<evidence type="ECO:0000313" key="7">
    <source>
        <dbReference type="Proteomes" id="UP001054857"/>
    </source>
</evidence>
<dbReference type="AlphaFoldDB" id="A0AAD3DV03"/>
<organism evidence="6 7">
    <name type="scientific">Astrephomene gubernaculifera</name>
    <dbReference type="NCBI Taxonomy" id="47775"/>
    <lineage>
        <taxon>Eukaryota</taxon>
        <taxon>Viridiplantae</taxon>
        <taxon>Chlorophyta</taxon>
        <taxon>core chlorophytes</taxon>
        <taxon>Chlorophyceae</taxon>
        <taxon>CS clade</taxon>
        <taxon>Chlamydomonadales</taxon>
        <taxon>Astrephomenaceae</taxon>
        <taxon>Astrephomene</taxon>
    </lineage>
</organism>
<keyword evidence="7" id="KW-1185">Reference proteome</keyword>
<evidence type="ECO:0000256" key="1">
    <source>
        <dbReference type="ARBA" id="ARBA00001713"/>
    </source>
</evidence>